<name>A0A4R3W0U8_9SPHI</name>
<evidence type="ECO:0000313" key="4">
    <source>
        <dbReference type="EMBL" id="TCV16594.1"/>
    </source>
</evidence>
<organism evidence="4 5">
    <name type="scientific">Sphingobacterium alimentarium</name>
    <dbReference type="NCBI Taxonomy" id="797292"/>
    <lineage>
        <taxon>Bacteria</taxon>
        <taxon>Pseudomonadati</taxon>
        <taxon>Bacteroidota</taxon>
        <taxon>Sphingobacteriia</taxon>
        <taxon>Sphingobacteriales</taxon>
        <taxon>Sphingobacteriaceae</taxon>
        <taxon>Sphingobacterium</taxon>
    </lineage>
</organism>
<dbReference type="AlphaFoldDB" id="A0A4R3W0U8"/>
<proteinExistence type="predicted"/>
<keyword evidence="1" id="KW-0732">Signal</keyword>
<dbReference type="InterPro" id="IPR024618">
    <property type="entry name" value="DUF3857"/>
</dbReference>
<dbReference type="Proteomes" id="UP000295197">
    <property type="component" value="Unassembled WGS sequence"/>
</dbReference>
<evidence type="ECO:0000256" key="1">
    <source>
        <dbReference type="SAM" id="SignalP"/>
    </source>
</evidence>
<dbReference type="Pfam" id="PF12969">
    <property type="entry name" value="DUF3857"/>
    <property type="match status" value="1"/>
</dbReference>
<dbReference type="Gene3D" id="2.60.120.1130">
    <property type="match status" value="1"/>
</dbReference>
<dbReference type="SUPFAM" id="SSF54001">
    <property type="entry name" value="Cysteine proteinases"/>
    <property type="match status" value="1"/>
</dbReference>
<dbReference type="InterPro" id="IPR038765">
    <property type="entry name" value="Papain-like_cys_pep_sf"/>
</dbReference>
<evidence type="ECO:0000259" key="2">
    <source>
        <dbReference type="Pfam" id="PF01841"/>
    </source>
</evidence>
<dbReference type="RefSeq" id="WP_132777320.1">
    <property type="nucleotide sequence ID" value="NZ_SMBZ01000012.1"/>
</dbReference>
<dbReference type="Gene3D" id="2.60.40.3140">
    <property type="match status" value="1"/>
</dbReference>
<reference evidence="4 5" key="1">
    <citation type="submission" date="2019-03" db="EMBL/GenBank/DDBJ databases">
        <title>Genomic Encyclopedia of Type Strains, Phase IV (KMG-IV): sequencing the most valuable type-strain genomes for metagenomic binning, comparative biology and taxonomic classification.</title>
        <authorList>
            <person name="Goeker M."/>
        </authorList>
    </citation>
    <scope>NUCLEOTIDE SEQUENCE [LARGE SCALE GENOMIC DNA]</scope>
    <source>
        <strain evidence="4 5">DSM 22362</strain>
    </source>
</reference>
<dbReference type="OrthoDB" id="98874at2"/>
<protein>
    <submittedName>
        <fullName evidence="4">Transglutaminase superfamily protein</fullName>
    </submittedName>
</protein>
<feature type="chain" id="PRO_5020926826" evidence="1">
    <location>
        <begin position="19"/>
        <end position="657"/>
    </location>
</feature>
<dbReference type="EMBL" id="SMBZ01000012">
    <property type="protein sequence ID" value="TCV16594.1"/>
    <property type="molecule type" value="Genomic_DNA"/>
</dbReference>
<feature type="domain" description="Transglutaminase-like" evidence="2">
    <location>
        <begin position="307"/>
        <end position="386"/>
    </location>
</feature>
<evidence type="ECO:0000313" key="5">
    <source>
        <dbReference type="Proteomes" id="UP000295197"/>
    </source>
</evidence>
<dbReference type="Pfam" id="PF01841">
    <property type="entry name" value="Transglut_core"/>
    <property type="match status" value="1"/>
</dbReference>
<sequence length="657" mass="74666">MKLLTLISLLLYSAVAVAQVKDFPPMSAVSFEQIGDYPDKDANAVVLLETGKTHMDISDRDNALRVFHTYKVRIKILSQEGFDHANFTIPLYSFGRTFEYIDEVIGKTYNLENGRITETPLERKAIITENQSEFLKLTKFTMPNIQVGSIIEIQYNLVSPDIFNFRSWQFQSDIPKIRSEYNVRIPAISNYNVTLKGGFKLEDTKSKREGGCFAFGGQRVDCSNITYTMSNIPAFKEEAFMLAPKNYISAINFELVEMTNPRGGVDKFTKAWKDVDQELMTDRSFGGQLKKTDYFKSKMDPSILEIKDTHARAAAVYQWINKNIRLNNVYGKYAQQGVEDALERKSGNVGDINLALITALQAADIECYPVILSTRNNGLPHDLHPVLTDFNYVIAAVKVNDNFILADATDPLIAFGQLPLHCINGKGRIIYSRKSSEWIELTNNTVSLSEYNFHGKLGLDGKLKGKLTISSTGLDALNKRKDIISYPSFEEYVENFDEKLSHISIHQSALHGQDTPDQLLIEEYEVDINLMSPVQSNKVLFNPIFISRITKNPFNLDERTYDVDLGAQDTEKHHIEIELPEGMTLSQSPKSMNMVLPQNSARFYYNSKIADNKLVVTQQLALNKAIYTSDEYFGLKELFSRIIQHMQLDFEFNYQAQ</sequence>
<keyword evidence="5" id="KW-1185">Reference proteome</keyword>
<gene>
    <name evidence="4" type="ORF">EDC17_101271</name>
</gene>
<comment type="caution">
    <text evidence="4">The sequence shown here is derived from an EMBL/GenBank/DDBJ whole genome shotgun (WGS) entry which is preliminary data.</text>
</comment>
<feature type="signal peptide" evidence="1">
    <location>
        <begin position="1"/>
        <end position="18"/>
    </location>
</feature>
<accession>A0A4R3W0U8</accession>
<evidence type="ECO:0000259" key="3">
    <source>
        <dbReference type="Pfam" id="PF12969"/>
    </source>
</evidence>
<feature type="domain" description="DUF3857" evidence="3">
    <location>
        <begin position="68"/>
        <end position="209"/>
    </location>
</feature>
<dbReference type="InterPro" id="IPR002931">
    <property type="entry name" value="Transglutaminase-like"/>
</dbReference>
<dbReference type="Gene3D" id="3.10.620.30">
    <property type="match status" value="1"/>
</dbReference>